<dbReference type="InterPro" id="IPR005151">
    <property type="entry name" value="Tail-specific_protease"/>
</dbReference>
<dbReference type="GO" id="GO:0004175">
    <property type="term" value="F:endopeptidase activity"/>
    <property type="evidence" value="ECO:0007669"/>
    <property type="project" value="TreeGrafter"/>
</dbReference>
<dbReference type="PANTHER" id="PTHR32060:SF30">
    <property type="entry name" value="CARBOXY-TERMINAL PROCESSING PROTEASE CTPA"/>
    <property type="match status" value="1"/>
</dbReference>
<evidence type="ECO:0000313" key="4">
    <source>
        <dbReference type="Proteomes" id="UP000095552"/>
    </source>
</evidence>
<name>A0A1E5SYL8_9BACT</name>
<dbReference type="SMART" id="SM00245">
    <property type="entry name" value="TSPc"/>
    <property type="match status" value="1"/>
</dbReference>
<reference evidence="3 4" key="1">
    <citation type="submission" date="2016-08" db="EMBL/GenBank/DDBJ databases">
        <title>Draft genome of Fabibacter sp. strain SK-8.</title>
        <authorList>
            <person name="Wong S.-K."/>
            <person name="Hamasaki K."/>
            <person name="Yoshizawa S."/>
        </authorList>
    </citation>
    <scope>NUCLEOTIDE SEQUENCE [LARGE SCALE GENOMIC DNA]</scope>
    <source>
        <strain evidence="3 4">SK-8</strain>
    </source>
</reference>
<feature type="domain" description="Tail specific protease" evidence="2">
    <location>
        <begin position="207"/>
        <end position="463"/>
    </location>
</feature>
<proteinExistence type="predicted"/>
<accession>A0A1E5SYL8</accession>
<protein>
    <recommendedName>
        <fullName evidence="2">Tail specific protease domain-containing protein</fullName>
    </recommendedName>
</protein>
<dbReference type="GO" id="GO:0030288">
    <property type="term" value="C:outer membrane-bounded periplasmic space"/>
    <property type="evidence" value="ECO:0007669"/>
    <property type="project" value="TreeGrafter"/>
</dbReference>
<keyword evidence="1" id="KW-0732">Signal</keyword>
<keyword evidence="4" id="KW-1185">Reference proteome</keyword>
<dbReference type="OrthoDB" id="5480566at2"/>
<dbReference type="EMBL" id="MDGQ01000005">
    <property type="protein sequence ID" value="OEK04211.1"/>
    <property type="molecule type" value="Genomic_DNA"/>
</dbReference>
<dbReference type="GO" id="GO:0006508">
    <property type="term" value="P:proteolysis"/>
    <property type="evidence" value="ECO:0007669"/>
    <property type="project" value="InterPro"/>
</dbReference>
<dbReference type="Proteomes" id="UP000095552">
    <property type="component" value="Unassembled WGS sequence"/>
</dbReference>
<gene>
    <name evidence="3" type="ORF">BFP71_12060</name>
</gene>
<dbReference type="Gene3D" id="3.90.226.10">
    <property type="entry name" value="2-enoyl-CoA Hydratase, Chain A, domain 1"/>
    <property type="match status" value="1"/>
</dbReference>
<dbReference type="SUPFAM" id="SSF52096">
    <property type="entry name" value="ClpP/crotonase"/>
    <property type="match status" value="1"/>
</dbReference>
<dbReference type="GO" id="GO:0007165">
    <property type="term" value="P:signal transduction"/>
    <property type="evidence" value="ECO:0007669"/>
    <property type="project" value="TreeGrafter"/>
</dbReference>
<evidence type="ECO:0000256" key="1">
    <source>
        <dbReference type="SAM" id="SignalP"/>
    </source>
</evidence>
<evidence type="ECO:0000313" key="3">
    <source>
        <dbReference type="EMBL" id="OEK04211.1"/>
    </source>
</evidence>
<comment type="caution">
    <text evidence="3">The sequence shown here is derived from an EMBL/GenBank/DDBJ whole genome shotgun (WGS) entry which is preliminary data.</text>
</comment>
<organism evidence="3 4">
    <name type="scientific">Roseivirga misakiensis</name>
    <dbReference type="NCBI Taxonomy" id="1563681"/>
    <lineage>
        <taxon>Bacteria</taxon>
        <taxon>Pseudomonadati</taxon>
        <taxon>Bacteroidota</taxon>
        <taxon>Cytophagia</taxon>
        <taxon>Cytophagales</taxon>
        <taxon>Roseivirgaceae</taxon>
        <taxon>Roseivirga</taxon>
    </lineage>
</organism>
<dbReference type="InterPro" id="IPR029045">
    <property type="entry name" value="ClpP/crotonase-like_dom_sf"/>
</dbReference>
<feature type="signal peptide" evidence="1">
    <location>
        <begin position="1"/>
        <end position="26"/>
    </location>
</feature>
<dbReference type="PANTHER" id="PTHR32060">
    <property type="entry name" value="TAIL-SPECIFIC PROTEASE"/>
    <property type="match status" value="1"/>
</dbReference>
<dbReference type="RefSeq" id="WP_069835716.1">
    <property type="nucleotide sequence ID" value="NZ_MDGQ01000005.1"/>
</dbReference>
<dbReference type="Pfam" id="PF03572">
    <property type="entry name" value="Peptidase_S41"/>
    <property type="match status" value="1"/>
</dbReference>
<dbReference type="AlphaFoldDB" id="A0A1E5SYL8"/>
<feature type="chain" id="PRO_5009185698" description="Tail specific protease domain-containing protein" evidence="1">
    <location>
        <begin position="27"/>
        <end position="486"/>
    </location>
</feature>
<sequence length="486" mass="56098">MKRPYSRINFLLLSAYLWLISLNAIAQSDFSVEAMQEDFKIFKNSIEDIHPGLYWYSDSIDVEARFNKIENQLSQDLSKKEFYALLQEFYAAINCGHSWMETPTFWRNEFESKPYTLPINIYFEDSVFTVIHDLTNDKSIPAGSQITRLNGEPMQEVFDGLLRFAPSDGFNLTKRRSFVAWNFSRFYQTFSKPTESFEIEFRAPGSGSTQTVNVKGLTKSEHQTIQADRYPNTGNAKKTPLASFKMIDGTGYLDINTFSRGWLKSNKIKYKKLLKNTFKTLKENNTQKLILDLRGNGGGSDVFGALLCQYLLNEDFKYFDRMETVTSKFKYKDYSNTKWYNTIGILFKKDKAKPGYFTFNYHKPLAKQKSRKNSFEGELVILTDGNTFSTSADVAAILHYNKRGTFIGREVGGGYYGNNSALQYQITLPNSKVTYYIPVVRYYSSVANPDFYGHGVKPDIVVKRTYEDYKRKEDVAMAKAMNYLNR</sequence>
<dbReference type="Gene3D" id="3.30.750.44">
    <property type="match status" value="1"/>
</dbReference>
<dbReference type="GO" id="GO:0008236">
    <property type="term" value="F:serine-type peptidase activity"/>
    <property type="evidence" value="ECO:0007669"/>
    <property type="project" value="InterPro"/>
</dbReference>
<dbReference type="STRING" id="1563681.BFP71_12060"/>
<evidence type="ECO:0000259" key="2">
    <source>
        <dbReference type="SMART" id="SM00245"/>
    </source>
</evidence>